<reference evidence="1" key="1">
    <citation type="journal article" date="2020" name="Stud. Mycol.">
        <title>101 Dothideomycetes genomes: a test case for predicting lifestyles and emergence of pathogens.</title>
        <authorList>
            <person name="Haridas S."/>
            <person name="Albert R."/>
            <person name="Binder M."/>
            <person name="Bloem J."/>
            <person name="Labutti K."/>
            <person name="Salamov A."/>
            <person name="Andreopoulos B."/>
            <person name="Baker S."/>
            <person name="Barry K."/>
            <person name="Bills G."/>
            <person name="Bluhm B."/>
            <person name="Cannon C."/>
            <person name="Castanera R."/>
            <person name="Culley D."/>
            <person name="Daum C."/>
            <person name="Ezra D."/>
            <person name="Gonzalez J."/>
            <person name="Henrissat B."/>
            <person name="Kuo A."/>
            <person name="Liang C."/>
            <person name="Lipzen A."/>
            <person name="Lutzoni F."/>
            <person name="Magnuson J."/>
            <person name="Mondo S."/>
            <person name="Nolan M."/>
            <person name="Ohm R."/>
            <person name="Pangilinan J."/>
            <person name="Park H.-J."/>
            <person name="Ramirez L."/>
            <person name="Alfaro M."/>
            <person name="Sun H."/>
            <person name="Tritt A."/>
            <person name="Yoshinaga Y."/>
            <person name="Zwiers L.-H."/>
            <person name="Turgeon B."/>
            <person name="Goodwin S."/>
            <person name="Spatafora J."/>
            <person name="Crous P."/>
            <person name="Grigoriev I."/>
        </authorList>
    </citation>
    <scope>NUCLEOTIDE SEQUENCE</scope>
    <source>
        <strain evidence="1">CBS 122681</strain>
    </source>
</reference>
<proteinExistence type="predicted"/>
<dbReference type="Proteomes" id="UP000799324">
    <property type="component" value="Unassembled WGS sequence"/>
</dbReference>
<name>A0A6A6SJQ3_9PLEO</name>
<keyword evidence="2" id="KW-1185">Reference proteome</keyword>
<organism evidence="1 2">
    <name type="scientific">Lophiostoma macrostomum CBS 122681</name>
    <dbReference type="NCBI Taxonomy" id="1314788"/>
    <lineage>
        <taxon>Eukaryota</taxon>
        <taxon>Fungi</taxon>
        <taxon>Dikarya</taxon>
        <taxon>Ascomycota</taxon>
        <taxon>Pezizomycotina</taxon>
        <taxon>Dothideomycetes</taxon>
        <taxon>Pleosporomycetidae</taxon>
        <taxon>Pleosporales</taxon>
        <taxon>Lophiostomataceae</taxon>
        <taxon>Lophiostoma</taxon>
    </lineage>
</organism>
<accession>A0A6A6SJQ3</accession>
<dbReference type="EMBL" id="MU004567">
    <property type="protein sequence ID" value="KAF2647969.1"/>
    <property type="molecule type" value="Genomic_DNA"/>
</dbReference>
<gene>
    <name evidence="1" type="ORF">K491DRAFT_270987</name>
</gene>
<evidence type="ECO:0000313" key="1">
    <source>
        <dbReference type="EMBL" id="KAF2647969.1"/>
    </source>
</evidence>
<protein>
    <submittedName>
        <fullName evidence="1">Uncharacterized protein</fullName>
    </submittedName>
</protein>
<dbReference type="OrthoDB" id="3763214at2759"/>
<dbReference type="AlphaFoldDB" id="A0A6A6SJQ3"/>
<sequence>MSFHWDGTAPGAGNNWWHSQNPCWPTAIASSDEGYPLLTDDYYYTTHPHKAEAEQRKAMYVDPPPQAILDAAKDKYKDVVLPTKRSLQLGPASLFQLTDGDLALDDGNSTRRLTEDDLPNVAVLDCRDRFCKEELAALEGESGDVVLIPGAPLPTLPPVVEAVATKTSAPLSMQTVVRRSSGF</sequence>
<evidence type="ECO:0000313" key="2">
    <source>
        <dbReference type="Proteomes" id="UP000799324"/>
    </source>
</evidence>